<evidence type="ECO:0000313" key="6">
    <source>
        <dbReference type="EMBL" id="GIQ81921.1"/>
    </source>
</evidence>
<evidence type="ECO:0000256" key="3">
    <source>
        <dbReference type="SAM" id="MobiDB-lite"/>
    </source>
</evidence>
<dbReference type="GO" id="GO:0016301">
    <property type="term" value="F:kinase activity"/>
    <property type="evidence" value="ECO:0007669"/>
    <property type="project" value="InterPro"/>
</dbReference>
<feature type="domain" description="Pyruvate phosphate dikinase AMP/ATP-binding" evidence="5">
    <location>
        <begin position="15"/>
        <end position="375"/>
    </location>
</feature>
<feature type="compositionally biased region" description="Basic and acidic residues" evidence="3">
    <location>
        <begin position="312"/>
        <end position="323"/>
    </location>
</feature>
<dbReference type="Pfam" id="PF01326">
    <property type="entry name" value="PPDK_N"/>
    <property type="match status" value="1"/>
</dbReference>
<dbReference type="InterPro" id="IPR002192">
    <property type="entry name" value="PPDK_AMP/ATP-bd"/>
</dbReference>
<dbReference type="Gene3D" id="3.30.1490.20">
    <property type="entry name" value="ATP-grasp fold, A domain"/>
    <property type="match status" value="1"/>
</dbReference>
<organism evidence="6 7">
    <name type="scientific">Kipferlia bialata</name>
    <dbReference type="NCBI Taxonomy" id="797122"/>
    <lineage>
        <taxon>Eukaryota</taxon>
        <taxon>Metamonada</taxon>
        <taxon>Carpediemonas-like organisms</taxon>
        <taxon>Kipferlia</taxon>
    </lineage>
</organism>
<dbReference type="InterPro" id="IPR036637">
    <property type="entry name" value="Phosphohistidine_dom_sf"/>
</dbReference>
<dbReference type="SUPFAM" id="SSF56059">
    <property type="entry name" value="Glutathione synthetase ATP-binding domain-like"/>
    <property type="match status" value="1"/>
</dbReference>
<dbReference type="GO" id="GO:0005524">
    <property type="term" value="F:ATP binding"/>
    <property type="evidence" value="ECO:0007669"/>
    <property type="project" value="InterPro"/>
</dbReference>
<dbReference type="PANTHER" id="PTHR43615:SF1">
    <property type="entry name" value="PPDK_N DOMAIN-CONTAINING PROTEIN"/>
    <property type="match status" value="1"/>
</dbReference>
<dbReference type="InterPro" id="IPR051549">
    <property type="entry name" value="PEP_Utilizing_Enz"/>
</dbReference>
<accession>A0A9K3CSN9</accession>
<evidence type="ECO:0000259" key="5">
    <source>
        <dbReference type="Pfam" id="PF01326"/>
    </source>
</evidence>
<feature type="region of interest" description="Disordered" evidence="3">
    <location>
        <begin position="296"/>
        <end position="331"/>
    </location>
</feature>
<dbReference type="PANTHER" id="PTHR43615">
    <property type="entry name" value="PHOSPHOENOLPYRUVATE SYNTHASE-RELATED"/>
    <property type="match status" value="1"/>
</dbReference>
<reference evidence="6 7" key="1">
    <citation type="journal article" date="2018" name="PLoS ONE">
        <title>The draft genome of Kipferlia bialata reveals reductive genome evolution in fornicate parasites.</title>
        <authorList>
            <person name="Tanifuji G."/>
            <person name="Takabayashi S."/>
            <person name="Kume K."/>
            <person name="Takagi M."/>
            <person name="Nakayama T."/>
            <person name="Kamikawa R."/>
            <person name="Inagaki Y."/>
            <person name="Hashimoto T."/>
        </authorList>
    </citation>
    <scope>NUCLEOTIDE SEQUENCE [LARGE SCALE GENOMIC DNA]</scope>
    <source>
        <strain evidence="6">NY0173</strain>
    </source>
</reference>
<comment type="similarity">
    <text evidence="1">Belongs to the PEP-utilizing enzyme family.</text>
</comment>
<feature type="domain" description="PEP-utilising enzyme mobile" evidence="4">
    <location>
        <begin position="995"/>
        <end position="1065"/>
    </location>
</feature>
<evidence type="ECO:0000256" key="2">
    <source>
        <dbReference type="SAM" id="Coils"/>
    </source>
</evidence>
<comment type="caution">
    <text evidence="6">The sequence shown here is derived from an EMBL/GenBank/DDBJ whole genome shotgun (WGS) entry which is preliminary data.</text>
</comment>
<keyword evidence="7" id="KW-1185">Reference proteome</keyword>
<sequence length="1080" mass="116952">MFHSITDATPEGGVAVLGGKGRSLSVLCDMAQEMGFEVPAGFVITAEAFRTHVEQTETGASIRTLLSEAQDVHTVEGGRLVESSVLDLVRALSLPSSFSDALLDRVTSLLEGQDSDTLLAVRSSSIDEDGAEDAFAGLHDTVLGVDPTDSASILDAVKRVWASLYSARALAYRHQKAQARDTYGSADVTEGTMGDAIAVIVQIMPSRVVSAGVAFSADPVTNDRCTVRVESVHGLGEALVSGRCDADLHLLSTKDVHLVAHGTGQGAPDSGTEVAKYWLKDRTIKAKQLMIVPEREATSETDGQTPEGAGHLTREIDITDTPKSKSPSMSKTEALRLAGVAARVALRMGTPQDIEFCLAGDTRTLYILQSRPITSLFPVPEVTYNPVPSNRVAPEGETYEGEPPRPAQHLLVNFGAVQNMVDPFTVLGGWSAFSAMMCLDSGNGAAQYPICMQTPDFQMWLDMTGFLCKSWFYRIQVIGKMQFIGDYQMVAAMKAALKTRMWSAHRPRGKDMTQVHLEYSGYLTNPMRVMWTMFKDIMALVNDKSLLFDSLDDAMAAAAPIAEGLVDSFNAEQERTRLEREAKRETDRQEREAKGETVRVEGPVERALLDAVDIVRYTMDDFMGLVGPCAVGIMVQPGLAKIFKKHKEDPAIMERGVPNNPTSQMNMDIARLAGEAVRCHVTTLGSAPTPLVPYLLSTPWLEGADTDMYTQGQRVVEFVAGLEGPYPAFHAALTSVLAKWMHRGPSEIDIGRLKLQDDPTSALTAVVGTLKRVQAERAERGEGEVDWTSLSEEDMEVVEQVDRECEKHEQECMEVMHRISDSLSGSSRQKFNRKCALYRTCAGLREAPKDLMLRGLTPLGREGVAVMRAAITGPNSIYPECPETPQALAAMCSWRDLIPIAQAVDRVAAGEEAQLEGVITIETIRDRLKRYLHIKANPGPVRKVITTLDGCIHDAAISGHKDAPEGALVGIPVSAGTVTGTARVIMDISDAHRLEKGDILVAPYSDPGWTSVFSLASGVVLEVGGFLTHGSVVARELGLPGVVSVANCTRKIQDGDTLTVDGDRGYVVVVEEEEEGVPAV</sequence>
<dbReference type="Gene3D" id="3.50.30.10">
    <property type="entry name" value="Phosphohistidine domain"/>
    <property type="match status" value="1"/>
</dbReference>
<dbReference type="AlphaFoldDB" id="A0A9K3CSN9"/>
<dbReference type="InterPro" id="IPR008279">
    <property type="entry name" value="PEP-util_enz_mobile_dom"/>
</dbReference>
<dbReference type="Pfam" id="PF00391">
    <property type="entry name" value="PEP-utilizers"/>
    <property type="match status" value="1"/>
</dbReference>
<dbReference type="Proteomes" id="UP000265618">
    <property type="component" value="Unassembled WGS sequence"/>
</dbReference>
<name>A0A9K3CSN9_9EUKA</name>
<dbReference type="InterPro" id="IPR013815">
    <property type="entry name" value="ATP_grasp_subdomain_1"/>
</dbReference>
<proteinExistence type="inferred from homology"/>
<feature type="region of interest" description="Disordered" evidence="3">
    <location>
        <begin position="572"/>
        <end position="598"/>
    </location>
</feature>
<keyword evidence="2" id="KW-0175">Coiled coil</keyword>
<gene>
    <name evidence="6" type="ORF">KIPB_002964</name>
</gene>
<evidence type="ECO:0000256" key="1">
    <source>
        <dbReference type="ARBA" id="ARBA00007837"/>
    </source>
</evidence>
<dbReference type="SUPFAM" id="SSF52009">
    <property type="entry name" value="Phosphohistidine domain"/>
    <property type="match status" value="1"/>
</dbReference>
<dbReference type="EMBL" id="BDIP01000534">
    <property type="protein sequence ID" value="GIQ81921.1"/>
    <property type="molecule type" value="Genomic_DNA"/>
</dbReference>
<evidence type="ECO:0000259" key="4">
    <source>
        <dbReference type="Pfam" id="PF00391"/>
    </source>
</evidence>
<dbReference type="OrthoDB" id="6123450at2759"/>
<feature type="coiled-coil region" evidence="2">
    <location>
        <begin position="791"/>
        <end position="818"/>
    </location>
</feature>
<protein>
    <submittedName>
        <fullName evidence="6">Uncharacterized protein</fullName>
    </submittedName>
</protein>
<evidence type="ECO:0000313" key="7">
    <source>
        <dbReference type="Proteomes" id="UP000265618"/>
    </source>
</evidence>
<dbReference type="Gene3D" id="3.30.470.20">
    <property type="entry name" value="ATP-grasp fold, B domain"/>
    <property type="match status" value="1"/>
</dbReference>